<evidence type="ECO:0000256" key="5">
    <source>
        <dbReference type="PROSITE-ProRule" id="PRU00335"/>
    </source>
</evidence>
<evidence type="ECO:0000256" key="1">
    <source>
        <dbReference type="ARBA" id="ARBA00022491"/>
    </source>
</evidence>
<dbReference type="SUPFAM" id="SSF46689">
    <property type="entry name" value="Homeodomain-like"/>
    <property type="match status" value="1"/>
</dbReference>
<dbReference type="InterPro" id="IPR004111">
    <property type="entry name" value="Repressor_TetR_C"/>
</dbReference>
<organism evidence="7 8">
    <name type="scientific">Solirubrobacter deserti</name>
    <dbReference type="NCBI Taxonomy" id="2282478"/>
    <lineage>
        <taxon>Bacteria</taxon>
        <taxon>Bacillati</taxon>
        <taxon>Actinomycetota</taxon>
        <taxon>Thermoleophilia</taxon>
        <taxon>Solirubrobacterales</taxon>
        <taxon>Solirubrobacteraceae</taxon>
        <taxon>Solirubrobacter</taxon>
    </lineage>
</organism>
<dbReference type="InterPro" id="IPR036271">
    <property type="entry name" value="Tet_transcr_reg_TetR-rel_C_sf"/>
</dbReference>
<evidence type="ECO:0000256" key="2">
    <source>
        <dbReference type="ARBA" id="ARBA00023015"/>
    </source>
</evidence>
<keyword evidence="8" id="KW-1185">Reference proteome</keyword>
<accession>A0ABT4REY5</accession>
<dbReference type="PROSITE" id="PS50977">
    <property type="entry name" value="HTH_TETR_2"/>
    <property type="match status" value="1"/>
</dbReference>
<evidence type="ECO:0000256" key="4">
    <source>
        <dbReference type="ARBA" id="ARBA00023163"/>
    </source>
</evidence>
<evidence type="ECO:0000313" key="7">
    <source>
        <dbReference type="EMBL" id="MDA0137111.1"/>
    </source>
</evidence>
<keyword evidence="1" id="KW-0678">Repressor</keyword>
<comment type="caution">
    <text evidence="7">The sequence shown here is derived from an EMBL/GenBank/DDBJ whole genome shotgun (WGS) entry which is preliminary data.</text>
</comment>
<dbReference type="InterPro" id="IPR001647">
    <property type="entry name" value="HTH_TetR"/>
</dbReference>
<dbReference type="PRINTS" id="PR00400">
    <property type="entry name" value="TETREPRESSOR"/>
</dbReference>
<dbReference type="PANTHER" id="PTHR30055">
    <property type="entry name" value="HTH-TYPE TRANSCRIPTIONAL REGULATOR RUTR"/>
    <property type="match status" value="1"/>
</dbReference>
<dbReference type="Gene3D" id="1.10.357.10">
    <property type="entry name" value="Tetracycline Repressor, domain 2"/>
    <property type="match status" value="1"/>
</dbReference>
<dbReference type="InterPro" id="IPR050109">
    <property type="entry name" value="HTH-type_TetR-like_transc_reg"/>
</dbReference>
<dbReference type="InterPro" id="IPR003012">
    <property type="entry name" value="Tet_transcr_reg_TetR"/>
</dbReference>
<keyword evidence="2" id="KW-0805">Transcription regulation</keyword>
<dbReference type="Proteomes" id="UP001147700">
    <property type="component" value="Unassembled WGS sequence"/>
</dbReference>
<proteinExistence type="predicted"/>
<keyword evidence="3 5" id="KW-0238">DNA-binding</keyword>
<dbReference type="Gene3D" id="1.10.10.60">
    <property type="entry name" value="Homeodomain-like"/>
    <property type="match status" value="1"/>
</dbReference>
<name>A0ABT4REY5_9ACTN</name>
<protein>
    <submittedName>
        <fullName evidence="7">TetR/AcrR family transcriptional regulator</fullName>
    </submittedName>
</protein>
<gene>
    <name evidence="7" type="ORF">OJ962_06350</name>
</gene>
<dbReference type="Pfam" id="PF00440">
    <property type="entry name" value="TetR_N"/>
    <property type="match status" value="1"/>
</dbReference>
<evidence type="ECO:0000313" key="8">
    <source>
        <dbReference type="Proteomes" id="UP001147700"/>
    </source>
</evidence>
<dbReference type="Pfam" id="PF02909">
    <property type="entry name" value="TetR_C_1"/>
    <property type="match status" value="1"/>
</dbReference>
<dbReference type="InterPro" id="IPR009057">
    <property type="entry name" value="Homeodomain-like_sf"/>
</dbReference>
<evidence type="ECO:0000259" key="6">
    <source>
        <dbReference type="PROSITE" id="PS50977"/>
    </source>
</evidence>
<dbReference type="RefSeq" id="WP_270006241.1">
    <property type="nucleotide sequence ID" value="NZ_JAPCID010000007.1"/>
</dbReference>
<dbReference type="EMBL" id="JAPCID010000007">
    <property type="protein sequence ID" value="MDA0137111.1"/>
    <property type="molecule type" value="Genomic_DNA"/>
</dbReference>
<keyword evidence="4" id="KW-0804">Transcription</keyword>
<sequence>MTEPGDPIRGLELLWRVHTTPKRGPKQRLDLDQIVSAAIAVADEEGLDALSMRRVAERLKVGTMSLYTYVPGKPELLDLMLDAAIEPSTPHDVAHWRARLERVARENWDRFHRHPWLLEITPTRPVLGPNTIARYDHELLALDGIGLSDVEMDSTLTLLNAHTESAARRALEAARAEQRTGMTDEQWWAARAPFLERVIQPGRFPTASRVGTAAGEAHNAAYAPEHAFTFGLQRVLDGVDFLIRNRASDG</sequence>
<dbReference type="SUPFAM" id="SSF48498">
    <property type="entry name" value="Tetracyclin repressor-like, C-terminal domain"/>
    <property type="match status" value="1"/>
</dbReference>
<dbReference type="PANTHER" id="PTHR30055:SF151">
    <property type="entry name" value="TRANSCRIPTIONAL REGULATORY PROTEIN"/>
    <property type="match status" value="1"/>
</dbReference>
<evidence type="ECO:0000256" key="3">
    <source>
        <dbReference type="ARBA" id="ARBA00023125"/>
    </source>
</evidence>
<feature type="domain" description="HTH tetR-type" evidence="6">
    <location>
        <begin position="28"/>
        <end position="88"/>
    </location>
</feature>
<reference evidence="7" key="1">
    <citation type="submission" date="2022-10" db="EMBL/GenBank/DDBJ databases">
        <title>The WGS of Solirubrobacter sp. CPCC 204708.</title>
        <authorList>
            <person name="Jiang Z."/>
        </authorList>
    </citation>
    <scope>NUCLEOTIDE SEQUENCE</scope>
    <source>
        <strain evidence="7">CPCC 204708</strain>
    </source>
</reference>
<feature type="DNA-binding region" description="H-T-H motif" evidence="5">
    <location>
        <begin position="51"/>
        <end position="70"/>
    </location>
</feature>